<organism evidence="1">
    <name type="scientific">human gut metagenome</name>
    <dbReference type="NCBI Taxonomy" id="408170"/>
    <lineage>
        <taxon>unclassified sequences</taxon>
        <taxon>metagenomes</taxon>
        <taxon>organismal metagenomes</taxon>
    </lineage>
</organism>
<feature type="non-terminal residue" evidence="1">
    <location>
        <position position="147"/>
    </location>
</feature>
<accession>K1U2G7</accession>
<name>K1U2G7_9ZZZZ</name>
<evidence type="ECO:0000313" key="1">
    <source>
        <dbReference type="EMBL" id="EKC79437.1"/>
    </source>
</evidence>
<gene>
    <name evidence="1" type="ORF">LEA_02438</name>
</gene>
<comment type="caution">
    <text evidence="1">The sequence shown here is derived from an EMBL/GenBank/DDBJ whole genome shotgun (WGS) entry which is preliminary data.</text>
</comment>
<reference evidence="1" key="1">
    <citation type="journal article" date="2013" name="Environ. Microbiol.">
        <title>Microbiota from the distal guts of lean and obese adolescents exhibit partial functional redundancy besides clear differences in community structure.</title>
        <authorList>
            <person name="Ferrer M."/>
            <person name="Ruiz A."/>
            <person name="Lanza F."/>
            <person name="Haange S.B."/>
            <person name="Oberbach A."/>
            <person name="Till H."/>
            <person name="Bargiela R."/>
            <person name="Campoy C."/>
            <person name="Segura M.T."/>
            <person name="Richter M."/>
            <person name="von Bergen M."/>
            <person name="Seifert J."/>
            <person name="Suarez A."/>
        </authorList>
    </citation>
    <scope>NUCLEOTIDE SEQUENCE</scope>
</reference>
<protein>
    <submittedName>
        <fullName evidence="1">Surface anchored protein</fullName>
    </submittedName>
</protein>
<proteinExistence type="predicted"/>
<sequence length="147" mass="16218">MEYLRNGVRYCLLLILLVLAFATGAHAAQDDYYYPNYDASANGCVDLMNYVKRVTVTVNGVDYTLNQLDQMRQQGTPLTMQVGDTISFNVLFGLQGRAYDPNDATLVDESNSTYVTYTHDTTMLDGTTVAAGSQAILDDSSLMKENT</sequence>
<dbReference type="AlphaFoldDB" id="K1U2G7"/>
<dbReference type="EMBL" id="AJWY01001686">
    <property type="protein sequence ID" value="EKC79437.1"/>
    <property type="molecule type" value="Genomic_DNA"/>
</dbReference>